<evidence type="ECO:0000256" key="5">
    <source>
        <dbReference type="ARBA" id="ARBA00022989"/>
    </source>
</evidence>
<feature type="transmembrane region" description="Helical" evidence="7">
    <location>
        <begin position="246"/>
        <end position="268"/>
    </location>
</feature>
<keyword evidence="5 7" id="KW-1133">Transmembrane helix</keyword>
<evidence type="ECO:0000259" key="8">
    <source>
        <dbReference type="PROSITE" id="PS50928"/>
    </source>
</evidence>
<dbReference type="PROSITE" id="PS50928">
    <property type="entry name" value="ABC_TM1"/>
    <property type="match status" value="1"/>
</dbReference>
<accession>A0ABW0CZ35</accession>
<evidence type="ECO:0000313" key="9">
    <source>
        <dbReference type="EMBL" id="MFC5220668.1"/>
    </source>
</evidence>
<sequence>MSTAIDNPLARLRQRPRDNVAVYTVLVVGGLLWAFPLITAVRQSVAHGGFGNYLTVLTGEFNQVSLVRAFGNSLVIAALHALFVCAVGAMAAYAFAKITFPGRETLYHLVLIFLAVPAVAVIVPVYYITGQFGLFNSPLGVALPEAALTLPFAVLLLRNYADGIPDSIIEAARIDRAGHARIFWHIFLPAARPALVNLAALSVMWSLQDFVFPSMVLKNADTTTAAQAVQTIQSAFGPTPEQTSQYFAALVLLAVPAVVLVVAGLRFITQGITAGGNKE</sequence>
<keyword evidence="6 7" id="KW-0472">Membrane</keyword>
<name>A0ABW0CZ35_STRCD</name>
<evidence type="ECO:0000256" key="7">
    <source>
        <dbReference type="RuleBase" id="RU363032"/>
    </source>
</evidence>
<dbReference type="Proteomes" id="UP001596263">
    <property type="component" value="Unassembled WGS sequence"/>
</dbReference>
<feature type="domain" description="ABC transmembrane type-1" evidence="8">
    <location>
        <begin position="70"/>
        <end position="264"/>
    </location>
</feature>
<reference evidence="10" key="1">
    <citation type="journal article" date="2019" name="Int. J. Syst. Evol. Microbiol.">
        <title>The Global Catalogue of Microorganisms (GCM) 10K type strain sequencing project: providing services to taxonomists for standard genome sequencing and annotation.</title>
        <authorList>
            <consortium name="The Broad Institute Genomics Platform"/>
            <consortium name="The Broad Institute Genome Sequencing Center for Infectious Disease"/>
            <person name="Wu L."/>
            <person name="Ma J."/>
        </authorList>
    </citation>
    <scope>NUCLEOTIDE SEQUENCE [LARGE SCALE GENOMIC DNA]</scope>
    <source>
        <strain evidence="10">KCTC 42586</strain>
    </source>
</reference>
<organism evidence="9 10">
    <name type="scientific">Streptomyces coerulescens</name>
    <dbReference type="NCBI Taxonomy" id="29304"/>
    <lineage>
        <taxon>Bacteria</taxon>
        <taxon>Bacillati</taxon>
        <taxon>Actinomycetota</taxon>
        <taxon>Actinomycetes</taxon>
        <taxon>Kitasatosporales</taxon>
        <taxon>Streptomycetaceae</taxon>
        <taxon>Streptomyces</taxon>
    </lineage>
</organism>
<gene>
    <name evidence="9" type="ORF">ACFPQ9_43375</name>
</gene>
<comment type="caution">
    <text evidence="9">The sequence shown here is derived from an EMBL/GenBank/DDBJ whole genome shotgun (WGS) entry which is preliminary data.</text>
</comment>
<evidence type="ECO:0000256" key="4">
    <source>
        <dbReference type="ARBA" id="ARBA00022692"/>
    </source>
</evidence>
<dbReference type="InterPro" id="IPR000515">
    <property type="entry name" value="MetI-like"/>
</dbReference>
<dbReference type="Pfam" id="PF00528">
    <property type="entry name" value="BPD_transp_1"/>
    <property type="match status" value="1"/>
</dbReference>
<dbReference type="PANTHER" id="PTHR43744:SF8">
    <property type="entry name" value="SN-GLYCEROL-3-PHOSPHATE TRANSPORT SYSTEM PERMEASE PROTEIN UGPE"/>
    <property type="match status" value="1"/>
</dbReference>
<evidence type="ECO:0000313" key="10">
    <source>
        <dbReference type="Proteomes" id="UP001596263"/>
    </source>
</evidence>
<evidence type="ECO:0000256" key="2">
    <source>
        <dbReference type="ARBA" id="ARBA00022448"/>
    </source>
</evidence>
<keyword evidence="10" id="KW-1185">Reference proteome</keyword>
<evidence type="ECO:0000256" key="3">
    <source>
        <dbReference type="ARBA" id="ARBA00022475"/>
    </source>
</evidence>
<dbReference type="Gene3D" id="1.10.3720.10">
    <property type="entry name" value="MetI-like"/>
    <property type="match status" value="1"/>
</dbReference>
<comment type="subcellular location">
    <subcellularLocation>
        <location evidence="1 7">Cell membrane</location>
        <topology evidence="1 7">Multi-pass membrane protein</topology>
    </subcellularLocation>
</comment>
<keyword evidence="2 7" id="KW-0813">Transport</keyword>
<dbReference type="EMBL" id="JBHSKM010000052">
    <property type="protein sequence ID" value="MFC5220668.1"/>
    <property type="molecule type" value="Genomic_DNA"/>
</dbReference>
<protein>
    <submittedName>
        <fullName evidence="9">Carbohydrate ABC transporter permease</fullName>
    </submittedName>
</protein>
<keyword evidence="4 7" id="KW-0812">Transmembrane</keyword>
<dbReference type="CDD" id="cd06261">
    <property type="entry name" value="TM_PBP2"/>
    <property type="match status" value="1"/>
</dbReference>
<evidence type="ECO:0000256" key="6">
    <source>
        <dbReference type="ARBA" id="ARBA00023136"/>
    </source>
</evidence>
<dbReference type="RefSeq" id="WP_380865751.1">
    <property type="nucleotide sequence ID" value="NZ_JBHSKM010000052.1"/>
</dbReference>
<feature type="transmembrane region" description="Helical" evidence="7">
    <location>
        <begin position="20"/>
        <end position="41"/>
    </location>
</feature>
<evidence type="ECO:0000256" key="1">
    <source>
        <dbReference type="ARBA" id="ARBA00004651"/>
    </source>
</evidence>
<feature type="transmembrane region" description="Helical" evidence="7">
    <location>
        <begin position="74"/>
        <end position="95"/>
    </location>
</feature>
<feature type="transmembrane region" description="Helical" evidence="7">
    <location>
        <begin position="107"/>
        <end position="129"/>
    </location>
</feature>
<comment type="similarity">
    <text evidence="7">Belongs to the binding-protein-dependent transport system permease family.</text>
</comment>
<feature type="transmembrane region" description="Helical" evidence="7">
    <location>
        <begin position="182"/>
        <end position="207"/>
    </location>
</feature>
<keyword evidence="3" id="KW-1003">Cell membrane</keyword>
<dbReference type="InterPro" id="IPR035906">
    <property type="entry name" value="MetI-like_sf"/>
</dbReference>
<feature type="transmembrane region" description="Helical" evidence="7">
    <location>
        <begin position="141"/>
        <end position="161"/>
    </location>
</feature>
<proteinExistence type="inferred from homology"/>
<dbReference type="PANTHER" id="PTHR43744">
    <property type="entry name" value="ABC TRANSPORTER PERMEASE PROTEIN MG189-RELATED-RELATED"/>
    <property type="match status" value="1"/>
</dbReference>
<dbReference type="SUPFAM" id="SSF161098">
    <property type="entry name" value="MetI-like"/>
    <property type="match status" value="1"/>
</dbReference>